<dbReference type="Proteomes" id="UP000179001">
    <property type="component" value="Unassembled WGS sequence"/>
</dbReference>
<dbReference type="EMBL" id="MFGJ01000007">
    <property type="protein sequence ID" value="OGF31688.1"/>
    <property type="molecule type" value="Genomic_DNA"/>
</dbReference>
<dbReference type="AlphaFoldDB" id="A0A1F5SY91"/>
<comment type="caution">
    <text evidence="1">The sequence shown here is derived from an EMBL/GenBank/DDBJ whole genome shotgun (WGS) entry which is preliminary data.</text>
</comment>
<reference evidence="1 2" key="1">
    <citation type="journal article" date="2016" name="Nat. Commun.">
        <title>Thousands of microbial genomes shed light on interconnected biogeochemical processes in an aquifer system.</title>
        <authorList>
            <person name="Anantharaman K."/>
            <person name="Brown C.T."/>
            <person name="Hug L.A."/>
            <person name="Sharon I."/>
            <person name="Castelle C.J."/>
            <person name="Probst A.J."/>
            <person name="Thomas B.C."/>
            <person name="Singh A."/>
            <person name="Wilkins M.J."/>
            <person name="Karaoz U."/>
            <person name="Brodie E.L."/>
            <person name="Williams K.H."/>
            <person name="Hubbard S.S."/>
            <person name="Banfield J.F."/>
        </authorList>
    </citation>
    <scope>NUCLEOTIDE SEQUENCE [LARGE SCALE GENOMIC DNA]</scope>
</reference>
<accession>A0A1F5SY91</accession>
<gene>
    <name evidence="1" type="ORF">A2478_04335</name>
</gene>
<sequence length="345" mass="38535">MKKLYLLIILPFLLLGLSGCTQSPESVMKSMIKNMVKTSSYHYDASIGLLGTIPGLAVVVNPQTASNNDNTKIKISGDVDMSDPDKYLQLINIVLGQGDNNSDQNLDFSMVLSSQETYIKVNSMPQVTGTDASALGDDWYKFDLNSLGSEAPVDEQGTELSSADLRKIKSLVSKTQFFQIVEDLGQTDLNNINTYHFRLKLNKSEIKQFLIKLNKIVDNEQLTTDEEADLEASLTKWEKFEPEVWIGVDDKLLYRVELGTNIDDPDSSISRVDAALNFSKYNKKVDIDVPATAKPFDLAEILQMPDLNNPTAPEVNLDDFDNMSEQDLQKLNEMINQYGGQLDNQ</sequence>
<evidence type="ECO:0000313" key="2">
    <source>
        <dbReference type="Proteomes" id="UP000179001"/>
    </source>
</evidence>
<organism evidence="1 2">
    <name type="scientific">Candidatus Falkowbacteria bacterium RIFOXYC2_FULL_36_12</name>
    <dbReference type="NCBI Taxonomy" id="1798002"/>
    <lineage>
        <taxon>Bacteria</taxon>
        <taxon>Candidatus Falkowiibacteriota</taxon>
    </lineage>
</organism>
<proteinExistence type="predicted"/>
<protein>
    <recommendedName>
        <fullName evidence="3">Lipoprotein</fullName>
    </recommendedName>
</protein>
<evidence type="ECO:0000313" key="1">
    <source>
        <dbReference type="EMBL" id="OGF31688.1"/>
    </source>
</evidence>
<dbReference type="PROSITE" id="PS51257">
    <property type="entry name" value="PROKAR_LIPOPROTEIN"/>
    <property type="match status" value="1"/>
</dbReference>
<evidence type="ECO:0008006" key="3">
    <source>
        <dbReference type="Google" id="ProtNLM"/>
    </source>
</evidence>
<dbReference type="Gene3D" id="2.50.20.20">
    <property type="match status" value="1"/>
</dbReference>
<name>A0A1F5SY91_9BACT</name>
<dbReference type="STRING" id="1798002.A2478_04335"/>